<dbReference type="AlphaFoldDB" id="A0A7R9Q4X9"/>
<dbReference type="OrthoDB" id="10481248at2759"/>
<evidence type="ECO:0000256" key="1">
    <source>
        <dbReference type="SAM" id="MobiDB-lite"/>
    </source>
</evidence>
<reference evidence="2" key="1">
    <citation type="submission" date="2020-11" db="EMBL/GenBank/DDBJ databases">
        <authorList>
            <person name="Tran Van P."/>
        </authorList>
    </citation>
    <scope>NUCLEOTIDE SEQUENCE</scope>
</reference>
<feature type="compositionally biased region" description="Basic and acidic residues" evidence="1">
    <location>
        <begin position="342"/>
        <end position="351"/>
    </location>
</feature>
<feature type="compositionally biased region" description="Polar residues" evidence="1">
    <location>
        <begin position="325"/>
        <end position="337"/>
    </location>
</feature>
<proteinExistence type="predicted"/>
<organism evidence="2">
    <name type="scientific">Medioppia subpectinata</name>
    <dbReference type="NCBI Taxonomy" id="1979941"/>
    <lineage>
        <taxon>Eukaryota</taxon>
        <taxon>Metazoa</taxon>
        <taxon>Ecdysozoa</taxon>
        <taxon>Arthropoda</taxon>
        <taxon>Chelicerata</taxon>
        <taxon>Arachnida</taxon>
        <taxon>Acari</taxon>
        <taxon>Acariformes</taxon>
        <taxon>Sarcoptiformes</taxon>
        <taxon>Oribatida</taxon>
        <taxon>Brachypylina</taxon>
        <taxon>Oppioidea</taxon>
        <taxon>Oppiidae</taxon>
        <taxon>Medioppia</taxon>
    </lineage>
</organism>
<accession>A0A7R9Q4X9</accession>
<protein>
    <submittedName>
        <fullName evidence="2">Uncharacterized protein</fullName>
    </submittedName>
</protein>
<name>A0A7R9Q4X9_9ACAR</name>
<feature type="region of interest" description="Disordered" evidence="1">
    <location>
        <begin position="325"/>
        <end position="351"/>
    </location>
</feature>
<evidence type="ECO:0000313" key="2">
    <source>
        <dbReference type="EMBL" id="CAD7631388.1"/>
    </source>
</evidence>
<keyword evidence="3" id="KW-1185">Reference proteome</keyword>
<evidence type="ECO:0000313" key="3">
    <source>
        <dbReference type="Proteomes" id="UP000759131"/>
    </source>
</evidence>
<dbReference type="EMBL" id="OC863965">
    <property type="protein sequence ID" value="CAD7631388.1"/>
    <property type="molecule type" value="Genomic_DNA"/>
</dbReference>
<dbReference type="Proteomes" id="UP000759131">
    <property type="component" value="Unassembled WGS sequence"/>
</dbReference>
<dbReference type="EMBL" id="CAJPIZ010009390">
    <property type="protein sequence ID" value="CAG2111818.1"/>
    <property type="molecule type" value="Genomic_DNA"/>
</dbReference>
<gene>
    <name evidence="2" type="ORF">OSB1V03_LOCUS11797</name>
</gene>
<sequence length="381" mass="42463">MKGTGMARISGLVSLILATLKAADIINALFCLDIACVGLFIAFVDINTIPAIGRQLIAFETRAPDGSHIGPGIVTVMGTGRSLTVSLAAFVTIAVLIAEQFSCLLAKAFPSSQLRLRCSFRQQICTTSSHCFLYSVFVINLSNVVLPKTQPPVGICLARFVPKSQHFSKVYKTQTIPSYLLTPRPVPKSDLRKTIRCYSPSKPEGMPQDVYEKYKISSRYLSDQDRRTFWQKFAKWWQNVFETPTTTPAPPTPSHQRLNKDNKLICVEYDETNGVKRTTRIYEIDMTSTVKPINELITTLSPSPKTTTKATTLLLKENDNKVVTSGSVYSSDSTPFDPSSGPKDKNQMMPDMDQKARTNLNIKMEIKNNHDDDDNTYVKTD</sequence>